<organism evidence="2 3">
    <name type="scientific">Empedobacter brevis NBRC 14943 = ATCC 43319</name>
    <dbReference type="NCBI Taxonomy" id="1218108"/>
    <lineage>
        <taxon>Bacteria</taxon>
        <taxon>Pseudomonadati</taxon>
        <taxon>Bacteroidota</taxon>
        <taxon>Flavobacteriia</taxon>
        <taxon>Flavobacteriales</taxon>
        <taxon>Weeksellaceae</taxon>
        <taxon>Empedobacter</taxon>
    </lineage>
</organism>
<feature type="transmembrane region" description="Helical" evidence="1">
    <location>
        <begin position="184"/>
        <end position="203"/>
    </location>
</feature>
<protein>
    <submittedName>
        <fullName evidence="2">Uncharacterized protein</fullName>
    </submittedName>
</protein>
<gene>
    <name evidence="2" type="ORF">EB1_11600</name>
</gene>
<evidence type="ECO:0000313" key="2">
    <source>
        <dbReference type="EMBL" id="GEM51370.1"/>
    </source>
</evidence>
<dbReference type="EMBL" id="BJXC01000006">
    <property type="protein sequence ID" value="GEM51370.1"/>
    <property type="molecule type" value="Genomic_DNA"/>
</dbReference>
<dbReference type="Proteomes" id="UP000321245">
    <property type="component" value="Unassembled WGS sequence"/>
</dbReference>
<evidence type="ECO:0000313" key="3">
    <source>
        <dbReference type="Proteomes" id="UP000321245"/>
    </source>
</evidence>
<dbReference type="AlphaFoldDB" id="A0A511NEW5"/>
<dbReference type="OrthoDB" id="1120881at2"/>
<feature type="transmembrane region" description="Helical" evidence="1">
    <location>
        <begin position="26"/>
        <end position="50"/>
    </location>
</feature>
<keyword evidence="1" id="KW-0812">Transmembrane</keyword>
<dbReference type="GeneID" id="84650587"/>
<keyword evidence="1" id="KW-1133">Transmembrane helix</keyword>
<feature type="transmembrane region" description="Helical" evidence="1">
    <location>
        <begin position="70"/>
        <end position="92"/>
    </location>
</feature>
<feature type="transmembrane region" description="Helical" evidence="1">
    <location>
        <begin position="161"/>
        <end position="178"/>
    </location>
</feature>
<feature type="transmembrane region" description="Helical" evidence="1">
    <location>
        <begin position="112"/>
        <end position="130"/>
    </location>
</feature>
<dbReference type="STRING" id="1218108.GCA_000382425_02459"/>
<evidence type="ECO:0000256" key="1">
    <source>
        <dbReference type="SAM" id="Phobius"/>
    </source>
</evidence>
<sequence>MNSNNPVESLNEIKSMMQRSSKFTSISGWSGIWVGVVGMLSAIIAYFLILKDALQFNYRGDLTSVVRNNLELKLLILGAITLIVACVGGFFFMTRKSAKDGVRFINPVTKRILRKFLFVLIVGGIMSLIFIKNFSFAYVAPATLLFYGLALYTVERDTIVEIKYLALCEIILGLLAFYFIYNGLLFWCIGFGALHVIFGIWMVRKYDYKA</sequence>
<dbReference type="RefSeq" id="WP_019975932.1">
    <property type="nucleotide sequence ID" value="NZ_BJXC01000006.1"/>
</dbReference>
<comment type="caution">
    <text evidence="2">The sequence shown here is derived from an EMBL/GenBank/DDBJ whole genome shotgun (WGS) entry which is preliminary data.</text>
</comment>
<keyword evidence="1" id="KW-0472">Membrane</keyword>
<feature type="transmembrane region" description="Helical" evidence="1">
    <location>
        <begin position="136"/>
        <end position="154"/>
    </location>
</feature>
<keyword evidence="3" id="KW-1185">Reference proteome</keyword>
<proteinExistence type="predicted"/>
<name>A0A511NEW5_9FLAO</name>
<accession>A0A511NEW5</accession>
<reference evidence="2 3" key="1">
    <citation type="submission" date="2019-07" db="EMBL/GenBank/DDBJ databases">
        <title>Whole genome shotgun sequence of Empedobacter brevis NBRC 14943.</title>
        <authorList>
            <person name="Hosoyama A."/>
            <person name="Uohara A."/>
            <person name="Ohji S."/>
            <person name="Ichikawa N."/>
        </authorList>
    </citation>
    <scope>NUCLEOTIDE SEQUENCE [LARGE SCALE GENOMIC DNA]</scope>
    <source>
        <strain evidence="2 3">NBRC 14943</strain>
    </source>
</reference>